<dbReference type="PANTHER" id="PTHR45792:SF8">
    <property type="entry name" value="DIACYLGLYCEROL LIPASE-ALPHA"/>
    <property type="match status" value="1"/>
</dbReference>
<keyword evidence="4" id="KW-0597">Phosphoprotein</keyword>
<feature type="domain" description="Fungal lipase-type" evidence="15">
    <location>
        <begin position="66"/>
        <end position="199"/>
    </location>
</feature>
<dbReference type="Pfam" id="PF01764">
    <property type="entry name" value="Lipase_3"/>
    <property type="match status" value="1"/>
</dbReference>
<protein>
    <recommendedName>
        <fullName evidence="14">sn-1-specific diacylglycerol lipase</fullName>
        <ecNumber evidence="14">3.1.1.116</ecNumber>
    </recommendedName>
</protein>
<keyword evidence="10" id="KW-1133">Transmembrane helix</keyword>
<name>A0ABN9VQX3_9DINO</name>
<accession>A0ABN9VQX3</accession>
<dbReference type="SUPFAM" id="SSF53474">
    <property type="entry name" value="alpha/beta-Hydrolases"/>
    <property type="match status" value="1"/>
</dbReference>
<dbReference type="Proteomes" id="UP001189429">
    <property type="component" value="Unassembled WGS sequence"/>
</dbReference>
<comment type="caution">
    <text evidence="16">The sequence shown here is derived from an EMBL/GenBank/DDBJ whole genome shotgun (WGS) entry which is preliminary data.</text>
</comment>
<evidence type="ECO:0000256" key="10">
    <source>
        <dbReference type="ARBA" id="ARBA00022989"/>
    </source>
</evidence>
<keyword evidence="6" id="KW-0479">Metal-binding</keyword>
<comment type="subcellular location">
    <subcellularLocation>
        <location evidence="2">Cell membrane</location>
        <topology evidence="2">Multi-pass membrane protein</topology>
    </subcellularLocation>
</comment>
<keyword evidence="9" id="KW-0442">Lipid degradation</keyword>
<evidence type="ECO:0000256" key="1">
    <source>
        <dbReference type="ARBA" id="ARBA00001913"/>
    </source>
</evidence>
<sequence length="319" mass="32854">VEGASLLAAAQRAWAERARGGEAAAALAWAGVSGEVEVVAFEQGSSGGVFVPAYMVAADHCSGCVVVTLRGTGSARDALTDLVCHPVPVELGGQSGEAHCGMLRAARGLEAALAELAEQGLRQLRDGPRQVVICGHSLGAGVAALVAALWRDSGRLAGVDVRCVAFACPPVLDPLLAASLRNHTTSVILEDDMVPRLSLATARDLQSALLCTVRPRAFGLDGAPLAERAGAWERSGDAESLAAAHTVVRAAACSAEGQLRPPGRLLHMPAPAAGAPRRVREAEAEEFGELLLAPDMTGAHMPWRYLAALREVAGAPPQA</sequence>
<gene>
    <name evidence="16" type="ORF">PCOR1329_LOCUS59595</name>
</gene>
<evidence type="ECO:0000313" key="16">
    <source>
        <dbReference type="EMBL" id="CAK0874789.1"/>
    </source>
</evidence>
<keyword evidence="8" id="KW-0106">Calcium</keyword>
<proteinExistence type="predicted"/>
<dbReference type="CDD" id="cd00519">
    <property type="entry name" value="Lipase_3"/>
    <property type="match status" value="1"/>
</dbReference>
<feature type="non-terminal residue" evidence="16">
    <location>
        <position position="1"/>
    </location>
</feature>
<evidence type="ECO:0000313" key="17">
    <source>
        <dbReference type="Proteomes" id="UP001189429"/>
    </source>
</evidence>
<dbReference type="EMBL" id="CAUYUJ010017434">
    <property type="protein sequence ID" value="CAK0874789.1"/>
    <property type="molecule type" value="Genomic_DNA"/>
</dbReference>
<evidence type="ECO:0000256" key="14">
    <source>
        <dbReference type="ARBA" id="ARBA00026104"/>
    </source>
</evidence>
<dbReference type="InterPro" id="IPR002921">
    <property type="entry name" value="Fungal_lipase-type"/>
</dbReference>
<keyword evidence="5" id="KW-0812">Transmembrane</keyword>
<comment type="cofactor">
    <cofactor evidence="1">
        <name>Ca(2+)</name>
        <dbReference type="ChEBI" id="CHEBI:29108"/>
    </cofactor>
</comment>
<dbReference type="Gene3D" id="3.40.50.1820">
    <property type="entry name" value="alpha/beta hydrolase"/>
    <property type="match status" value="1"/>
</dbReference>
<evidence type="ECO:0000256" key="11">
    <source>
        <dbReference type="ARBA" id="ARBA00023098"/>
    </source>
</evidence>
<keyword evidence="3" id="KW-1003">Cell membrane</keyword>
<dbReference type="InterPro" id="IPR029058">
    <property type="entry name" value="AB_hydrolase_fold"/>
</dbReference>
<dbReference type="PANTHER" id="PTHR45792">
    <property type="entry name" value="DIACYLGLYCEROL LIPASE HOMOLOG-RELATED"/>
    <property type="match status" value="1"/>
</dbReference>
<evidence type="ECO:0000256" key="7">
    <source>
        <dbReference type="ARBA" id="ARBA00022801"/>
    </source>
</evidence>
<evidence type="ECO:0000256" key="8">
    <source>
        <dbReference type="ARBA" id="ARBA00022837"/>
    </source>
</evidence>
<evidence type="ECO:0000256" key="5">
    <source>
        <dbReference type="ARBA" id="ARBA00022692"/>
    </source>
</evidence>
<evidence type="ECO:0000256" key="6">
    <source>
        <dbReference type="ARBA" id="ARBA00022723"/>
    </source>
</evidence>
<organism evidence="16 17">
    <name type="scientific">Prorocentrum cordatum</name>
    <dbReference type="NCBI Taxonomy" id="2364126"/>
    <lineage>
        <taxon>Eukaryota</taxon>
        <taxon>Sar</taxon>
        <taxon>Alveolata</taxon>
        <taxon>Dinophyceae</taxon>
        <taxon>Prorocentrales</taxon>
        <taxon>Prorocentraceae</taxon>
        <taxon>Prorocentrum</taxon>
    </lineage>
</organism>
<evidence type="ECO:0000256" key="4">
    <source>
        <dbReference type="ARBA" id="ARBA00022553"/>
    </source>
</evidence>
<evidence type="ECO:0000259" key="15">
    <source>
        <dbReference type="Pfam" id="PF01764"/>
    </source>
</evidence>
<dbReference type="EC" id="3.1.1.116" evidence="14"/>
<evidence type="ECO:0000256" key="2">
    <source>
        <dbReference type="ARBA" id="ARBA00004651"/>
    </source>
</evidence>
<evidence type="ECO:0000256" key="13">
    <source>
        <dbReference type="ARBA" id="ARBA00024531"/>
    </source>
</evidence>
<keyword evidence="11" id="KW-0443">Lipid metabolism</keyword>
<evidence type="ECO:0000256" key="12">
    <source>
        <dbReference type="ARBA" id="ARBA00023136"/>
    </source>
</evidence>
<evidence type="ECO:0000256" key="3">
    <source>
        <dbReference type="ARBA" id="ARBA00022475"/>
    </source>
</evidence>
<dbReference type="InterPro" id="IPR052214">
    <property type="entry name" value="DAG_Lipase-Related"/>
</dbReference>
<keyword evidence="7" id="KW-0378">Hydrolase</keyword>
<comment type="catalytic activity">
    <reaction evidence="13">
        <text>a 1,2-diacyl-sn-glycerol + H2O = a 2-acylglycerol + a fatty acid + H(+)</text>
        <dbReference type="Rhea" id="RHEA:33275"/>
        <dbReference type="ChEBI" id="CHEBI:15377"/>
        <dbReference type="ChEBI" id="CHEBI:15378"/>
        <dbReference type="ChEBI" id="CHEBI:17389"/>
        <dbReference type="ChEBI" id="CHEBI:17815"/>
        <dbReference type="ChEBI" id="CHEBI:28868"/>
        <dbReference type="EC" id="3.1.1.116"/>
    </reaction>
    <physiologicalReaction direction="left-to-right" evidence="13">
        <dbReference type="Rhea" id="RHEA:33276"/>
    </physiologicalReaction>
</comment>
<reference evidence="16" key="1">
    <citation type="submission" date="2023-10" db="EMBL/GenBank/DDBJ databases">
        <authorList>
            <person name="Chen Y."/>
            <person name="Shah S."/>
            <person name="Dougan E. K."/>
            <person name="Thang M."/>
            <person name="Chan C."/>
        </authorList>
    </citation>
    <scope>NUCLEOTIDE SEQUENCE [LARGE SCALE GENOMIC DNA]</scope>
</reference>
<keyword evidence="17" id="KW-1185">Reference proteome</keyword>
<evidence type="ECO:0000256" key="9">
    <source>
        <dbReference type="ARBA" id="ARBA00022963"/>
    </source>
</evidence>
<keyword evidence="12" id="KW-0472">Membrane</keyword>